<dbReference type="EMBL" id="KE747834">
    <property type="protein sequence ID" value="RMZ72786.1"/>
    <property type="molecule type" value="Genomic_DNA"/>
</dbReference>
<evidence type="ECO:0000259" key="5">
    <source>
        <dbReference type="Pfam" id="PF00171"/>
    </source>
</evidence>
<organism evidence="6 7">
    <name type="scientific">Pyrenophora seminiperda CCB06</name>
    <dbReference type="NCBI Taxonomy" id="1302712"/>
    <lineage>
        <taxon>Eukaryota</taxon>
        <taxon>Fungi</taxon>
        <taxon>Dikarya</taxon>
        <taxon>Ascomycota</taxon>
        <taxon>Pezizomycotina</taxon>
        <taxon>Dothideomycetes</taxon>
        <taxon>Pleosporomycetidae</taxon>
        <taxon>Pleosporales</taxon>
        <taxon>Pleosporineae</taxon>
        <taxon>Pleosporaceae</taxon>
        <taxon>Pyrenophora</taxon>
    </lineage>
</organism>
<dbReference type="Pfam" id="PF00171">
    <property type="entry name" value="Aldedh"/>
    <property type="match status" value="1"/>
</dbReference>
<dbReference type="Gene3D" id="3.40.605.10">
    <property type="entry name" value="Aldehyde Dehydrogenase, Chain A, domain 1"/>
    <property type="match status" value="1"/>
</dbReference>
<comment type="similarity">
    <text evidence="1">Belongs to the aldehyde dehydrogenase family.</text>
</comment>
<protein>
    <recommendedName>
        <fullName evidence="3">aldehyde dehydrogenase (NAD(+))</fullName>
        <ecNumber evidence="3">1.2.1.3</ecNumber>
    </recommendedName>
</protein>
<reference evidence="6 7" key="1">
    <citation type="journal article" date="2014" name="PLoS ONE">
        <title>De novo Genome Assembly of the Fungal Plant Pathogen Pyrenophora semeniperda.</title>
        <authorList>
            <person name="Soliai M.M."/>
            <person name="Meyer S.E."/>
            <person name="Udall J.A."/>
            <person name="Elzinga D.E."/>
            <person name="Hermansen R.A."/>
            <person name="Bodily P.M."/>
            <person name="Hart A.A."/>
            <person name="Coleman C.E."/>
        </authorList>
    </citation>
    <scope>NUCLEOTIDE SEQUENCE [LARGE SCALE GENOMIC DNA]</scope>
    <source>
        <strain evidence="6 7">CCB06</strain>
        <tissue evidence="6">Mycelium</tissue>
    </source>
</reference>
<evidence type="ECO:0000313" key="6">
    <source>
        <dbReference type="EMBL" id="RMZ72786.1"/>
    </source>
</evidence>
<dbReference type="GO" id="GO:0004029">
    <property type="term" value="F:aldehyde dehydrogenase (NAD+) activity"/>
    <property type="evidence" value="ECO:0007669"/>
    <property type="project" value="UniProtKB-EC"/>
</dbReference>
<gene>
    <name evidence="6" type="ORF">GMOD_00009830</name>
</gene>
<dbReference type="InterPro" id="IPR016163">
    <property type="entry name" value="Ald_DH_C"/>
</dbReference>
<dbReference type="AlphaFoldDB" id="A0A3M7ME24"/>
<dbReference type="InterPro" id="IPR016162">
    <property type="entry name" value="Ald_DH_N"/>
</dbReference>
<dbReference type="PANTHER" id="PTHR11699">
    <property type="entry name" value="ALDEHYDE DEHYDROGENASE-RELATED"/>
    <property type="match status" value="1"/>
</dbReference>
<evidence type="ECO:0000256" key="4">
    <source>
        <dbReference type="ARBA" id="ARBA00049194"/>
    </source>
</evidence>
<proteinExistence type="inferred from homology"/>
<keyword evidence="2" id="KW-0560">Oxidoreductase</keyword>
<keyword evidence="7" id="KW-1185">Reference proteome</keyword>
<feature type="domain" description="Aldehyde dehydrogenase" evidence="5">
    <location>
        <begin position="35"/>
        <end position="498"/>
    </location>
</feature>
<evidence type="ECO:0000256" key="1">
    <source>
        <dbReference type="ARBA" id="ARBA00009986"/>
    </source>
</evidence>
<dbReference type="Proteomes" id="UP000265663">
    <property type="component" value="Unassembled WGS sequence"/>
</dbReference>
<dbReference type="InterPro" id="IPR016161">
    <property type="entry name" value="Ald_DH/histidinol_DH"/>
</dbReference>
<dbReference type="EC" id="1.2.1.3" evidence="3"/>
<sequence length="502" mass="54532">MNSYKQGNPTPTMSSIEFDLTRYPIPIQLFINGEWIDSKTKKTQSLSSAVNDQVICRDIHWADCEDIDYAVESAASGLQTWRAFTKRERREALVRYAQLLREHHEEIFWLEAILTGKAKSFSTYEVDAAAETFLYFANSIDTFNGQLVSQEDNCIKYVTHQPYGICAAIVPFNGPVVCYSMKAAPALATGNALIVKASELNPFSTLFAVSLAVKAGIPPGVINCVTGDAVTGNALAMHMKIRKISLTGSLPTARAIQAASAQSNLKSVTVQLGGKSPVIVFPDADLDKAAESCCQFLMLNGQGCMLGTRIYLHETVFEEIMPKIKATVQAYEDNLQGDPFSEGTWSSPLFHHRQREIVVQHIEKGKTEATLLPGGGEVLPGKGCYIRPAIFTNPSPTASILKSEVFGPVIVVSTFKEEDEVIEAANDSELGLGACIWTRDIGRALRVSSKIEAGSIGVNGITHVPWEANTCTSGWKQSGQGVENGVAAMLDWTQTKSVKIAA</sequence>
<dbReference type="InterPro" id="IPR015590">
    <property type="entry name" value="Aldehyde_DH_dom"/>
</dbReference>
<dbReference type="FunFam" id="3.40.605.10:FF:000007">
    <property type="entry name" value="NAD/NADP-dependent betaine aldehyde dehydrogenase"/>
    <property type="match status" value="1"/>
</dbReference>
<dbReference type="Gene3D" id="3.40.309.10">
    <property type="entry name" value="Aldehyde Dehydrogenase, Chain A, domain 2"/>
    <property type="match status" value="1"/>
</dbReference>
<dbReference type="SUPFAM" id="SSF53720">
    <property type="entry name" value="ALDH-like"/>
    <property type="match status" value="1"/>
</dbReference>
<evidence type="ECO:0000313" key="7">
    <source>
        <dbReference type="Proteomes" id="UP000265663"/>
    </source>
</evidence>
<accession>A0A3M7ME24</accession>
<dbReference type="OrthoDB" id="310895at2759"/>
<name>A0A3M7ME24_9PLEO</name>
<evidence type="ECO:0000256" key="2">
    <source>
        <dbReference type="ARBA" id="ARBA00023002"/>
    </source>
</evidence>
<evidence type="ECO:0000256" key="3">
    <source>
        <dbReference type="ARBA" id="ARBA00024226"/>
    </source>
</evidence>
<comment type="catalytic activity">
    <reaction evidence="4">
        <text>an aldehyde + NAD(+) + H2O = a carboxylate + NADH + 2 H(+)</text>
        <dbReference type="Rhea" id="RHEA:16185"/>
        <dbReference type="ChEBI" id="CHEBI:15377"/>
        <dbReference type="ChEBI" id="CHEBI:15378"/>
        <dbReference type="ChEBI" id="CHEBI:17478"/>
        <dbReference type="ChEBI" id="CHEBI:29067"/>
        <dbReference type="ChEBI" id="CHEBI:57540"/>
        <dbReference type="ChEBI" id="CHEBI:57945"/>
        <dbReference type="EC" id="1.2.1.3"/>
    </reaction>
</comment>